<evidence type="ECO:0000313" key="13">
    <source>
        <dbReference type="Proteomes" id="UP001308005"/>
    </source>
</evidence>
<dbReference type="Pfam" id="PF00909">
    <property type="entry name" value="Ammonium_transp"/>
    <property type="match status" value="1"/>
</dbReference>
<evidence type="ECO:0000256" key="10">
    <source>
        <dbReference type="SAM" id="Phobius"/>
    </source>
</evidence>
<comment type="similarity">
    <text evidence="2">Belongs to the ammonia transporter channel (TC 1.A.11.2) family.</text>
</comment>
<protein>
    <recommendedName>
        <fullName evidence="11">Ammonium transporter AmtB-like domain-containing protein</fullName>
    </recommendedName>
</protein>
<feature type="transmembrane region" description="Helical" evidence="10">
    <location>
        <begin position="327"/>
        <end position="352"/>
    </location>
</feature>
<dbReference type="PANTHER" id="PTHR11730">
    <property type="entry name" value="AMMONIUM TRANSPORTER"/>
    <property type="match status" value="1"/>
</dbReference>
<dbReference type="SUPFAM" id="SSF111352">
    <property type="entry name" value="Ammonium transporter"/>
    <property type="match status" value="1"/>
</dbReference>
<feature type="transmembrane region" description="Helical" evidence="10">
    <location>
        <begin position="441"/>
        <end position="464"/>
    </location>
</feature>
<dbReference type="InterPro" id="IPR029020">
    <property type="entry name" value="Ammonium/urea_transptr"/>
</dbReference>
<feature type="transmembrane region" description="Helical" evidence="10">
    <location>
        <begin position="599"/>
        <end position="620"/>
    </location>
</feature>
<dbReference type="PANTHER" id="PTHR11730:SF6">
    <property type="entry name" value="AMMONIUM TRANSPORTER"/>
    <property type="match status" value="1"/>
</dbReference>
<keyword evidence="8" id="KW-0175">Coiled coil</keyword>
<keyword evidence="3" id="KW-0813">Transport</keyword>
<keyword evidence="4 10" id="KW-0812">Transmembrane</keyword>
<evidence type="ECO:0000256" key="8">
    <source>
        <dbReference type="SAM" id="Coils"/>
    </source>
</evidence>
<evidence type="ECO:0000256" key="9">
    <source>
        <dbReference type="SAM" id="MobiDB-lite"/>
    </source>
</evidence>
<dbReference type="RefSeq" id="WP_324694811.1">
    <property type="nucleotide sequence ID" value="NZ_JAYMYJ010000094.1"/>
</dbReference>
<feature type="transmembrane region" description="Helical" evidence="10">
    <location>
        <begin position="558"/>
        <end position="579"/>
    </location>
</feature>
<evidence type="ECO:0000256" key="5">
    <source>
        <dbReference type="ARBA" id="ARBA00022989"/>
    </source>
</evidence>
<feature type="transmembrane region" description="Helical" evidence="10">
    <location>
        <begin position="501"/>
        <end position="522"/>
    </location>
</feature>
<comment type="subcellular location">
    <subcellularLocation>
        <location evidence="1">Membrane</location>
        <topology evidence="1">Multi-pass membrane protein</topology>
    </subcellularLocation>
</comment>
<evidence type="ECO:0000256" key="2">
    <source>
        <dbReference type="ARBA" id="ARBA00005887"/>
    </source>
</evidence>
<keyword evidence="13" id="KW-1185">Reference proteome</keyword>
<evidence type="ECO:0000256" key="3">
    <source>
        <dbReference type="ARBA" id="ARBA00022448"/>
    </source>
</evidence>
<dbReference type="EMBL" id="JAYMYJ010000094">
    <property type="protein sequence ID" value="MEB4591304.1"/>
    <property type="molecule type" value="Genomic_DNA"/>
</dbReference>
<comment type="caution">
    <text evidence="12">The sequence shown here is derived from an EMBL/GenBank/DDBJ whole genome shotgun (WGS) entry which is preliminary data.</text>
</comment>
<evidence type="ECO:0000256" key="7">
    <source>
        <dbReference type="ARBA" id="ARBA00023177"/>
    </source>
</evidence>
<feature type="transmembrane region" description="Helical" evidence="10">
    <location>
        <begin position="476"/>
        <end position="494"/>
    </location>
</feature>
<evidence type="ECO:0000256" key="6">
    <source>
        <dbReference type="ARBA" id="ARBA00023136"/>
    </source>
</evidence>
<keyword evidence="5 10" id="KW-1133">Transmembrane helix</keyword>
<name>A0ABU6CYZ2_9GAMM</name>
<feature type="region of interest" description="Disordered" evidence="9">
    <location>
        <begin position="35"/>
        <end position="92"/>
    </location>
</feature>
<feature type="transmembrane region" description="Helical" evidence="10">
    <location>
        <begin position="243"/>
        <end position="261"/>
    </location>
</feature>
<evidence type="ECO:0000313" key="12">
    <source>
        <dbReference type="EMBL" id="MEB4591304.1"/>
    </source>
</evidence>
<dbReference type="Gene3D" id="1.10.3430.10">
    <property type="entry name" value="Ammonium transporter AmtB like domains"/>
    <property type="match status" value="1"/>
</dbReference>
<feature type="domain" description="Ammonium transporter AmtB-like" evidence="11">
    <location>
        <begin position="243"/>
        <end position="620"/>
    </location>
</feature>
<feature type="transmembrane region" description="Helical" evidence="10">
    <location>
        <begin position="401"/>
        <end position="420"/>
    </location>
</feature>
<feature type="transmembrane region" description="Helical" evidence="10">
    <location>
        <begin position="528"/>
        <end position="546"/>
    </location>
</feature>
<organism evidence="12 13">
    <name type="scientific">Candidatus Thiothrix phosphatis</name>
    <dbReference type="NCBI Taxonomy" id="3112415"/>
    <lineage>
        <taxon>Bacteria</taxon>
        <taxon>Pseudomonadati</taxon>
        <taxon>Pseudomonadota</taxon>
        <taxon>Gammaproteobacteria</taxon>
        <taxon>Thiotrichales</taxon>
        <taxon>Thiotrichaceae</taxon>
        <taxon>Thiothrix</taxon>
    </lineage>
</organism>
<sequence length="629" mass="67639">MHMISTRRFPLALPILLILLLLPMWGGGLAYAAEKSGQADDAKPSTEKTEPSKQDQDADKTPTPDKGAKDKGSTGDDAPKGGSGNAKAQAQSQIENSMANIEVIQQTLESLRKEIENSKESADINRSGMQTVKDGLDLINNKLKDVTTGLDQNRGIVSANTANIEQLKQDMLPLTRDTRANIAELNSQKSLIEDNSIRLYEILIQLNTLEEKLKALKDALVSAKNSGKGDELKLAVNADLNRLWMLLSIVLVFFAPLAFVLSGRNRQELLADGTEQHQGMLLACLGVFLGYFVLGFGLMYGTTYSGWIGASSYLLGSAPSGASAQPVYPFPLFVLYHTGFAMLSALIVYVAVGSRLSSAAHMVLAVFVGAILMPVFGHWAWSGYFIPGNKGWLEGIGFTDQGGSTVINSVSAWFAFALVWKLELANPSSPTQTDNTPDEPVYSSSATLLLWLSWFGFTTAALPISSDQIPSVMLNTGLAAAAGGMTAFLHYVFFRTDKSRIARGLSGFVSGLVAVAACAQSVTFMEAAVIGACAGLLQNMAFSVLRKYFLKQAWQVRTAYLVAIHGVGGVWGTLCFALLGTEGNFDLPDLDQLVIQAEGAVVAIGYSVLMTYVALMLLSFRKKQPQPMA</sequence>
<feature type="transmembrane region" description="Helical" evidence="10">
    <location>
        <begin position="359"/>
        <end position="381"/>
    </location>
</feature>
<dbReference type="InterPro" id="IPR024041">
    <property type="entry name" value="NH4_transpt_AmtB-like_dom"/>
</dbReference>
<keyword evidence="6 10" id="KW-0472">Membrane</keyword>
<keyword evidence="7" id="KW-0924">Ammonia transport</keyword>
<evidence type="ECO:0000259" key="11">
    <source>
        <dbReference type="Pfam" id="PF00909"/>
    </source>
</evidence>
<feature type="compositionally biased region" description="Basic and acidic residues" evidence="9">
    <location>
        <begin position="37"/>
        <end position="79"/>
    </location>
</feature>
<dbReference type="Proteomes" id="UP001308005">
    <property type="component" value="Unassembled WGS sequence"/>
</dbReference>
<evidence type="ECO:0000256" key="1">
    <source>
        <dbReference type="ARBA" id="ARBA00004141"/>
    </source>
</evidence>
<evidence type="ECO:0000256" key="4">
    <source>
        <dbReference type="ARBA" id="ARBA00022692"/>
    </source>
</evidence>
<proteinExistence type="inferred from homology"/>
<feature type="transmembrane region" description="Helical" evidence="10">
    <location>
        <begin position="281"/>
        <end position="307"/>
    </location>
</feature>
<feature type="coiled-coil region" evidence="8">
    <location>
        <begin position="199"/>
        <end position="226"/>
    </location>
</feature>
<accession>A0ABU6CYZ2</accession>
<reference evidence="13" key="1">
    <citation type="submission" date="2023-07" db="EMBL/GenBank/DDBJ databases">
        <title>The carbon used by Thiothrix.</title>
        <authorList>
            <person name="Chen L."/>
        </authorList>
    </citation>
    <scope>NUCLEOTIDE SEQUENCE [LARGE SCALE GENOMIC DNA]</scope>
</reference>
<gene>
    <name evidence="12" type="ORF">VSS37_09970</name>
</gene>